<evidence type="ECO:0000259" key="8">
    <source>
        <dbReference type="Pfam" id="PF00717"/>
    </source>
</evidence>
<dbReference type="Pfam" id="PF00717">
    <property type="entry name" value="Peptidase_S24"/>
    <property type="match status" value="1"/>
</dbReference>
<feature type="domain" description="Peptidase S24/S26A/S26B/S26C" evidence="8">
    <location>
        <begin position="82"/>
        <end position="199"/>
    </location>
</feature>
<dbReference type="Proteomes" id="UP000632222">
    <property type="component" value="Unassembled WGS sequence"/>
</dbReference>
<dbReference type="InterPro" id="IPR015927">
    <property type="entry name" value="Peptidase_S24_S26A/B/C"/>
</dbReference>
<dbReference type="InterPro" id="IPR006197">
    <property type="entry name" value="Peptidase_S24_LexA"/>
</dbReference>
<evidence type="ECO:0000313" key="10">
    <source>
        <dbReference type="Proteomes" id="UP000632222"/>
    </source>
</evidence>
<evidence type="ECO:0000256" key="5">
    <source>
        <dbReference type="ARBA" id="ARBA00023204"/>
    </source>
</evidence>
<dbReference type="InterPro" id="IPR050077">
    <property type="entry name" value="LexA_repressor"/>
</dbReference>
<gene>
    <name evidence="9" type="primary">lexA</name>
    <name evidence="9" type="ORF">GCM10008938_51320</name>
</gene>
<keyword evidence="5" id="KW-0234">DNA repair</keyword>
<keyword evidence="10" id="KW-1185">Reference proteome</keyword>
<protein>
    <submittedName>
        <fullName evidence="9">LexA repressor</fullName>
    </submittedName>
</protein>
<keyword evidence="4 7" id="KW-0068">Autocatalytic cleavage</keyword>
<dbReference type="RefSeq" id="WP_229684984.1">
    <property type="nucleotide sequence ID" value="NZ_BMOD01000047.1"/>
</dbReference>
<dbReference type="Gene3D" id="1.10.10.10">
    <property type="entry name" value="Winged helix-like DNA-binding domain superfamily/Winged helix DNA-binding domain"/>
    <property type="match status" value="1"/>
</dbReference>
<keyword evidence="2" id="KW-0227">DNA damage</keyword>
<evidence type="ECO:0000256" key="7">
    <source>
        <dbReference type="RuleBase" id="RU003991"/>
    </source>
</evidence>
<dbReference type="Gene3D" id="2.10.109.10">
    <property type="entry name" value="Umud Fragment, subunit A"/>
    <property type="match status" value="1"/>
</dbReference>
<keyword evidence="3 7" id="KW-0378">Hydrolase</keyword>
<dbReference type="CDD" id="cd06529">
    <property type="entry name" value="S24_LexA-like"/>
    <property type="match status" value="1"/>
</dbReference>
<evidence type="ECO:0000256" key="1">
    <source>
        <dbReference type="ARBA" id="ARBA00007484"/>
    </source>
</evidence>
<dbReference type="InterPro" id="IPR036390">
    <property type="entry name" value="WH_DNA-bd_sf"/>
</dbReference>
<evidence type="ECO:0000256" key="3">
    <source>
        <dbReference type="ARBA" id="ARBA00022801"/>
    </source>
</evidence>
<comment type="similarity">
    <text evidence="1 7">Belongs to the peptidase S24 family.</text>
</comment>
<dbReference type="SUPFAM" id="SSF51306">
    <property type="entry name" value="LexA/Signal peptidase"/>
    <property type="match status" value="1"/>
</dbReference>
<dbReference type="PANTHER" id="PTHR33516">
    <property type="entry name" value="LEXA REPRESSOR"/>
    <property type="match status" value="1"/>
</dbReference>
<dbReference type="InterPro" id="IPR036286">
    <property type="entry name" value="LexA/Signal_pep-like_sf"/>
</dbReference>
<dbReference type="InterPro" id="IPR036388">
    <property type="entry name" value="WH-like_DNA-bd_sf"/>
</dbReference>
<dbReference type="EMBL" id="BMOD01000047">
    <property type="protein sequence ID" value="GGJ59008.1"/>
    <property type="molecule type" value="Genomic_DNA"/>
</dbReference>
<evidence type="ECO:0000256" key="4">
    <source>
        <dbReference type="ARBA" id="ARBA00022813"/>
    </source>
</evidence>
<name>A0ABQ2DI90_9DEIO</name>
<evidence type="ECO:0000256" key="6">
    <source>
        <dbReference type="ARBA" id="ARBA00023236"/>
    </source>
</evidence>
<organism evidence="9 10">
    <name type="scientific">Deinococcus roseus</name>
    <dbReference type="NCBI Taxonomy" id="392414"/>
    <lineage>
        <taxon>Bacteria</taxon>
        <taxon>Thermotogati</taxon>
        <taxon>Deinococcota</taxon>
        <taxon>Deinococci</taxon>
        <taxon>Deinococcales</taxon>
        <taxon>Deinococcaceae</taxon>
        <taxon>Deinococcus</taxon>
    </lineage>
</organism>
<evidence type="ECO:0000256" key="2">
    <source>
        <dbReference type="ARBA" id="ARBA00022763"/>
    </source>
</evidence>
<dbReference type="SUPFAM" id="SSF46785">
    <property type="entry name" value="Winged helix' DNA-binding domain"/>
    <property type="match status" value="1"/>
</dbReference>
<reference evidence="10" key="1">
    <citation type="journal article" date="2019" name="Int. J. Syst. Evol. Microbiol.">
        <title>The Global Catalogue of Microorganisms (GCM) 10K type strain sequencing project: providing services to taxonomists for standard genome sequencing and annotation.</title>
        <authorList>
            <consortium name="The Broad Institute Genomics Platform"/>
            <consortium name="The Broad Institute Genome Sequencing Center for Infectious Disease"/>
            <person name="Wu L."/>
            <person name="Ma J."/>
        </authorList>
    </citation>
    <scope>NUCLEOTIDE SEQUENCE [LARGE SCALE GENOMIC DNA]</scope>
    <source>
        <strain evidence="10">JCM 14370</strain>
    </source>
</reference>
<evidence type="ECO:0000313" key="9">
    <source>
        <dbReference type="EMBL" id="GGJ59008.1"/>
    </source>
</evidence>
<dbReference type="PANTHER" id="PTHR33516:SF2">
    <property type="entry name" value="LEXA REPRESSOR-RELATED"/>
    <property type="match status" value="1"/>
</dbReference>
<dbReference type="PRINTS" id="PR00726">
    <property type="entry name" value="LEXASERPTASE"/>
</dbReference>
<comment type="caution">
    <text evidence="9">The sequence shown here is derived from an EMBL/GenBank/DDBJ whole genome shotgun (WGS) entry which is preliminary data.</text>
</comment>
<proteinExistence type="inferred from homology"/>
<keyword evidence="6" id="KW-0742">SOS response</keyword>
<dbReference type="InterPro" id="IPR039418">
    <property type="entry name" value="LexA-like"/>
</dbReference>
<accession>A0ABQ2DI90</accession>
<sequence length="214" mass="23629">MPPDQTKNHKKLLTLILQLSQEGPVTPTRLTEALGLTKQTTSFHIHSLHEQGYLMLDRISPRVTLLKVSDYAIRKLGLKDIPLLGEVAAGQPTHAHGQVEEGLAYISDVITIKPGDYALQIRGDSMIGAGILPGDTIFVRPDVPIEEGEIAVVLLPREDTATLKRWYRSGDDVVLVSENPLYPPMQYKIWDIQLQGKLIGRIGGAPARKTRQTS</sequence>